<evidence type="ECO:0000313" key="1">
    <source>
        <dbReference type="EMBL" id="MDM7861152.1"/>
    </source>
</evidence>
<dbReference type="SUPFAM" id="SSF54909">
    <property type="entry name" value="Dimeric alpha+beta barrel"/>
    <property type="match status" value="1"/>
</dbReference>
<keyword evidence="2" id="KW-1185">Reference proteome</keyword>
<gene>
    <name evidence="1" type="ORF">QTP81_11135</name>
</gene>
<dbReference type="Gene3D" id="3.30.70.100">
    <property type="match status" value="1"/>
</dbReference>
<protein>
    <recommendedName>
        <fullName evidence="3">NIPSNAP domain-containing protein</fullName>
    </recommendedName>
</protein>
<name>A0ABT7T017_9ALTE</name>
<proteinExistence type="predicted"/>
<dbReference type="RefSeq" id="WP_289365535.1">
    <property type="nucleotide sequence ID" value="NZ_JAUCBP010000007.1"/>
</dbReference>
<accession>A0ABT7T017</accession>
<dbReference type="Proteomes" id="UP001234343">
    <property type="component" value="Unassembled WGS sequence"/>
</dbReference>
<organism evidence="1 2">
    <name type="scientific">Alteromonas arenosi</name>
    <dbReference type="NCBI Taxonomy" id="3055817"/>
    <lineage>
        <taxon>Bacteria</taxon>
        <taxon>Pseudomonadati</taxon>
        <taxon>Pseudomonadota</taxon>
        <taxon>Gammaproteobacteria</taxon>
        <taxon>Alteromonadales</taxon>
        <taxon>Alteromonadaceae</taxon>
        <taxon>Alteromonas/Salinimonas group</taxon>
        <taxon>Alteromonas</taxon>
    </lineage>
</organism>
<sequence>MALAFFDDYSSGMAEGRVKKSVYEIRNYHYDTSKIIAFKKWMNDDAASFLKTNLDVVGIWISTEDNAIISGTNPMKQYLGSANVTWIIRWNSMEERERIREKVFAGEDWQQIWSSHPDIDGYHQIEVKFAMQY</sequence>
<evidence type="ECO:0000313" key="2">
    <source>
        <dbReference type="Proteomes" id="UP001234343"/>
    </source>
</evidence>
<dbReference type="EMBL" id="JAUCBP010000007">
    <property type="protein sequence ID" value="MDM7861152.1"/>
    <property type="molecule type" value="Genomic_DNA"/>
</dbReference>
<comment type="caution">
    <text evidence="1">The sequence shown here is derived from an EMBL/GenBank/DDBJ whole genome shotgun (WGS) entry which is preliminary data.</text>
</comment>
<reference evidence="1 2" key="1">
    <citation type="submission" date="2023-06" db="EMBL/GenBank/DDBJ databases">
        <title>Alteromonas sp. ASW11-36 isolated from intertidal sand.</title>
        <authorList>
            <person name="Li Y."/>
        </authorList>
    </citation>
    <scope>NUCLEOTIDE SEQUENCE [LARGE SCALE GENOMIC DNA]</scope>
    <source>
        <strain evidence="1 2">ASW11-36</strain>
    </source>
</reference>
<evidence type="ECO:0008006" key="3">
    <source>
        <dbReference type="Google" id="ProtNLM"/>
    </source>
</evidence>
<dbReference type="InterPro" id="IPR011008">
    <property type="entry name" value="Dimeric_a/b-barrel"/>
</dbReference>